<evidence type="ECO:0000259" key="4">
    <source>
        <dbReference type="SMART" id="SM01116"/>
    </source>
</evidence>
<dbReference type="PIRSF" id="PIRSF001263">
    <property type="entry name" value="Cyanate_hydratas"/>
    <property type="match status" value="1"/>
</dbReference>
<feature type="domain" description="Cyanate lyase C-terminal" evidence="4">
    <location>
        <begin position="79"/>
        <end position="152"/>
    </location>
</feature>
<sequence length="165" mass="18101">MASLDNKSALVARLLEVKKASGLTYTEIAKKTGLTNAYVAQLFRRQQHLKPQSAKKLKAAVPGLSDDLLAAMQEIPLRSYDPTIIQDPTIYRLNEAIVHYGEGIKDIINEEFGDGIMSAIGYYCSVEKMKGKEGEDRVVILMNGKFLPYTEQIAEGNVAALAPPS</sequence>
<comment type="similarity">
    <text evidence="3">Belongs to the cyanase family.</text>
</comment>
<comment type="caution">
    <text evidence="5">The sequence shown here is derived from an EMBL/GenBank/DDBJ whole genome shotgun (WGS) entry which is preliminary data.</text>
</comment>
<dbReference type="InterPro" id="IPR001387">
    <property type="entry name" value="Cro/C1-type_HTH"/>
</dbReference>
<protein>
    <recommendedName>
        <fullName evidence="3">Cyanate hydratase</fullName>
        <shortName evidence="3">Cyanase</shortName>
        <ecNumber evidence="3">4.2.1.104</ecNumber>
    </recommendedName>
    <alternativeName>
        <fullName evidence="3">Cyanate hydrolase</fullName>
    </alternativeName>
    <alternativeName>
        <fullName evidence="3">Cyanate lyase</fullName>
    </alternativeName>
</protein>
<dbReference type="InterPro" id="IPR036581">
    <property type="entry name" value="Cyanate_lyase_C_sf"/>
</dbReference>
<dbReference type="PANTHER" id="PTHR34186:SF2">
    <property type="entry name" value="CYANATE HYDRATASE"/>
    <property type="match status" value="1"/>
</dbReference>
<dbReference type="Gene3D" id="3.30.1160.10">
    <property type="entry name" value="Cyanate lyase, C-terminal domain"/>
    <property type="match status" value="1"/>
</dbReference>
<feature type="active site" evidence="3">
    <location>
        <position position="95"/>
    </location>
</feature>
<dbReference type="EMBL" id="CM026429">
    <property type="protein sequence ID" value="KAG0563303.1"/>
    <property type="molecule type" value="Genomic_DNA"/>
</dbReference>
<dbReference type="GO" id="GO:0003677">
    <property type="term" value="F:DNA binding"/>
    <property type="evidence" value="ECO:0007669"/>
    <property type="project" value="InterPro"/>
</dbReference>
<dbReference type="InterPro" id="IPR008076">
    <property type="entry name" value="Cyanase"/>
</dbReference>
<feature type="active site" evidence="3">
    <location>
        <position position="118"/>
    </location>
</feature>
<dbReference type="Pfam" id="PF02560">
    <property type="entry name" value="Cyanate_lyase"/>
    <property type="match status" value="1"/>
</dbReference>
<dbReference type="AlphaFoldDB" id="A0A8T0H2G7"/>
<evidence type="ECO:0000256" key="2">
    <source>
        <dbReference type="ARBA" id="ARBA00023239"/>
    </source>
</evidence>
<comment type="catalytic activity">
    <reaction evidence="3">
        <text>cyanate + hydrogencarbonate + 3 H(+) = NH4(+) + 2 CO2</text>
        <dbReference type="Rhea" id="RHEA:11120"/>
        <dbReference type="ChEBI" id="CHEBI:15378"/>
        <dbReference type="ChEBI" id="CHEBI:16526"/>
        <dbReference type="ChEBI" id="CHEBI:17544"/>
        <dbReference type="ChEBI" id="CHEBI:28938"/>
        <dbReference type="ChEBI" id="CHEBI:29195"/>
        <dbReference type="EC" id="4.2.1.104"/>
    </reaction>
</comment>
<proteinExistence type="inferred from homology"/>
<dbReference type="SUPFAM" id="SSF47413">
    <property type="entry name" value="lambda repressor-like DNA-binding domains"/>
    <property type="match status" value="1"/>
</dbReference>
<accession>A0A8T0H2G7</accession>
<evidence type="ECO:0000313" key="5">
    <source>
        <dbReference type="EMBL" id="KAG0563302.1"/>
    </source>
</evidence>
<keyword evidence="2 3" id="KW-0456">Lyase</keyword>
<dbReference type="SMART" id="SM01116">
    <property type="entry name" value="Cyanate_lyase"/>
    <property type="match status" value="1"/>
</dbReference>
<dbReference type="OrthoDB" id="10019422at2759"/>
<dbReference type="EMBL" id="CM026429">
    <property type="protein sequence ID" value="KAG0563301.1"/>
    <property type="molecule type" value="Genomic_DNA"/>
</dbReference>
<evidence type="ECO:0000256" key="1">
    <source>
        <dbReference type="ARBA" id="ARBA00003561"/>
    </source>
</evidence>
<reference evidence="5" key="1">
    <citation type="submission" date="2020-06" db="EMBL/GenBank/DDBJ databases">
        <title>WGS assembly of Ceratodon purpureus strain R40.</title>
        <authorList>
            <person name="Carey S.B."/>
            <person name="Jenkins J."/>
            <person name="Shu S."/>
            <person name="Lovell J.T."/>
            <person name="Sreedasyam A."/>
            <person name="Maumus F."/>
            <person name="Tiley G.P."/>
            <person name="Fernandez-Pozo N."/>
            <person name="Barry K."/>
            <person name="Chen C."/>
            <person name="Wang M."/>
            <person name="Lipzen A."/>
            <person name="Daum C."/>
            <person name="Saski C.A."/>
            <person name="Payton A.C."/>
            <person name="Mcbreen J.C."/>
            <person name="Conrad R.E."/>
            <person name="Kollar L.M."/>
            <person name="Olsson S."/>
            <person name="Huttunen S."/>
            <person name="Landis J.B."/>
            <person name="Wickett N.J."/>
            <person name="Johnson M.G."/>
            <person name="Rensing S.A."/>
            <person name="Grimwood J."/>
            <person name="Schmutz J."/>
            <person name="Mcdaniel S.F."/>
        </authorList>
    </citation>
    <scope>NUCLEOTIDE SEQUENCE</scope>
    <source>
        <strain evidence="5">R40</strain>
    </source>
</reference>
<dbReference type="HAMAP" id="MF_00535">
    <property type="entry name" value="Cyanate_hydrat"/>
    <property type="match status" value="1"/>
</dbReference>
<gene>
    <name evidence="3" type="primary">CYN</name>
    <name evidence="5" type="ORF">KC19_8G020100</name>
</gene>
<dbReference type="Gene3D" id="1.10.260.40">
    <property type="entry name" value="lambda repressor-like DNA-binding domains"/>
    <property type="match status" value="1"/>
</dbReference>
<dbReference type="EC" id="4.2.1.104" evidence="3"/>
<dbReference type="SUPFAM" id="SSF55234">
    <property type="entry name" value="Cyanase C-terminal domain"/>
    <property type="match status" value="1"/>
</dbReference>
<dbReference type="NCBIfam" id="TIGR00673">
    <property type="entry name" value="cynS"/>
    <property type="match status" value="1"/>
</dbReference>
<dbReference type="PRINTS" id="PR01693">
    <property type="entry name" value="CYANASE"/>
</dbReference>
<keyword evidence="6" id="KW-1185">Reference proteome</keyword>
<dbReference type="CDD" id="cd00093">
    <property type="entry name" value="HTH_XRE"/>
    <property type="match status" value="1"/>
</dbReference>
<dbReference type="PANTHER" id="PTHR34186">
    <property type="entry name" value="CYANATE HYDRATASE"/>
    <property type="match status" value="1"/>
</dbReference>
<evidence type="ECO:0000256" key="3">
    <source>
        <dbReference type="HAMAP-Rule" id="MF_03139"/>
    </source>
</evidence>
<name>A0A8T0H2G7_CERPU</name>
<dbReference type="EMBL" id="CM026429">
    <property type="protein sequence ID" value="KAG0563302.1"/>
    <property type="molecule type" value="Genomic_DNA"/>
</dbReference>
<feature type="active site" evidence="3">
    <location>
        <position position="92"/>
    </location>
</feature>
<dbReference type="EMBL" id="CM026429">
    <property type="protein sequence ID" value="KAG0563304.1"/>
    <property type="molecule type" value="Genomic_DNA"/>
</dbReference>
<comment type="function">
    <text evidence="1 3">Catalyzes the reaction of cyanate with bicarbonate to produce ammonia and carbon dioxide.</text>
</comment>
<dbReference type="GO" id="GO:0008824">
    <property type="term" value="F:cyanate hydratase activity"/>
    <property type="evidence" value="ECO:0007669"/>
    <property type="project" value="UniProtKB-UniRule"/>
</dbReference>
<organism evidence="5 6">
    <name type="scientific">Ceratodon purpureus</name>
    <name type="common">Fire moss</name>
    <name type="synonym">Dicranum purpureum</name>
    <dbReference type="NCBI Taxonomy" id="3225"/>
    <lineage>
        <taxon>Eukaryota</taxon>
        <taxon>Viridiplantae</taxon>
        <taxon>Streptophyta</taxon>
        <taxon>Embryophyta</taxon>
        <taxon>Bryophyta</taxon>
        <taxon>Bryophytina</taxon>
        <taxon>Bryopsida</taxon>
        <taxon>Dicranidae</taxon>
        <taxon>Pseudoditrichales</taxon>
        <taxon>Ditrichaceae</taxon>
        <taxon>Ceratodon</taxon>
    </lineage>
</organism>
<dbReference type="InterPro" id="IPR003712">
    <property type="entry name" value="Cyanate_lyase_C"/>
</dbReference>
<dbReference type="InterPro" id="IPR010982">
    <property type="entry name" value="Lambda_DNA-bd_dom_sf"/>
</dbReference>
<dbReference type="EMBL" id="CM026429">
    <property type="protein sequence ID" value="KAG0563300.1"/>
    <property type="molecule type" value="Genomic_DNA"/>
</dbReference>
<dbReference type="Proteomes" id="UP000822688">
    <property type="component" value="Chromosome 8"/>
</dbReference>
<evidence type="ECO:0000313" key="6">
    <source>
        <dbReference type="Proteomes" id="UP000822688"/>
    </source>
</evidence>